<protein>
    <submittedName>
        <fullName evidence="1">Uncharacterized protein</fullName>
    </submittedName>
</protein>
<dbReference type="AlphaFoldDB" id="A0A177B0I9"/>
<evidence type="ECO:0000313" key="2">
    <source>
        <dbReference type="Proteomes" id="UP000078046"/>
    </source>
</evidence>
<feature type="non-terminal residue" evidence="1">
    <location>
        <position position="223"/>
    </location>
</feature>
<comment type="caution">
    <text evidence="1">The sequence shown here is derived from an EMBL/GenBank/DDBJ whole genome shotgun (WGS) entry which is preliminary data.</text>
</comment>
<dbReference type="Proteomes" id="UP000078046">
    <property type="component" value="Unassembled WGS sequence"/>
</dbReference>
<reference evidence="1 2" key="1">
    <citation type="submission" date="2016-04" db="EMBL/GenBank/DDBJ databases">
        <title>The genome of Intoshia linei affirms orthonectids as highly simplified spiralians.</title>
        <authorList>
            <person name="Mikhailov K.V."/>
            <person name="Slusarev G.S."/>
            <person name="Nikitin M.A."/>
            <person name="Logacheva M.D."/>
            <person name="Penin A."/>
            <person name="Aleoshin V."/>
            <person name="Panchin Y.V."/>
        </authorList>
    </citation>
    <scope>NUCLEOTIDE SEQUENCE [LARGE SCALE GENOMIC DNA]</scope>
    <source>
        <strain evidence="1">Intl2013</strain>
        <tissue evidence="1">Whole animal</tissue>
    </source>
</reference>
<gene>
    <name evidence="1" type="ORF">A3Q56_05330</name>
</gene>
<accession>A0A177B0I9</accession>
<evidence type="ECO:0000313" key="1">
    <source>
        <dbReference type="EMBL" id="OAF66944.1"/>
    </source>
</evidence>
<sequence>MNYIRDHELEDSKTERIVQSSYYVVIDRVRNKVFILSFFKIEDNYEILKYDTFKTMITKRINSDVFIYKIGNKMGKYKTVVVANVNEELKVYETEKSIINANNFKKLFHDDKKFILYYRNGLFYFDNEMVFFEYMFIRIEAVAWSFEHKKIIYVKDKKILISLNVESGRILKLAININNLILYDREIVVLITGNLNVRVLSKSQLFKITKFPNLEVSLQNKDT</sequence>
<name>A0A177B0I9_9BILA</name>
<organism evidence="1 2">
    <name type="scientific">Intoshia linei</name>
    <dbReference type="NCBI Taxonomy" id="1819745"/>
    <lineage>
        <taxon>Eukaryota</taxon>
        <taxon>Metazoa</taxon>
        <taxon>Spiralia</taxon>
        <taxon>Lophotrochozoa</taxon>
        <taxon>Mesozoa</taxon>
        <taxon>Orthonectida</taxon>
        <taxon>Rhopaluridae</taxon>
        <taxon>Intoshia</taxon>
    </lineage>
</organism>
<keyword evidence="2" id="KW-1185">Reference proteome</keyword>
<dbReference type="EMBL" id="LWCA01000787">
    <property type="protein sequence ID" value="OAF66944.1"/>
    <property type="molecule type" value="Genomic_DNA"/>
</dbReference>
<proteinExistence type="predicted"/>